<organism evidence="1 2">
    <name type="scientific">Staphylococcus gallinarum</name>
    <dbReference type="NCBI Taxonomy" id="1293"/>
    <lineage>
        <taxon>Bacteria</taxon>
        <taxon>Bacillati</taxon>
        <taxon>Bacillota</taxon>
        <taxon>Bacilli</taxon>
        <taxon>Bacillales</taxon>
        <taxon>Staphylococcaceae</taxon>
        <taxon>Staphylococcus</taxon>
    </lineage>
</organism>
<dbReference type="Proteomes" id="UP000255277">
    <property type="component" value="Unassembled WGS sequence"/>
</dbReference>
<accession>A0A380FK81</accession>
<reference evidence="1 2" key="1">
    <citation type="submission" date="2018-06" db="EMBL/GenBank/DDBJ databases">
        <authorList>
            <consortium name="Pathogen Informatics"/>
            <person name="Doyle S."/>
        </authorList>
    </citation>
    <scope>NUCLEOTIDE SEQUENCE [LARGE SCALE GENOMIC DNA]</scope>
    <source>
        <strain evidence="1 2">NCTC12195</strain>
    </source>
</reference>
<name>A0A380FK81_STAGA</name>
<evidence type="ECO:0000313" key="2">
    <source>
        <dbReference type="Proteomes" id="UP000255277"/>
    </source>
</evidence>
<proteinExistence type="predicted"/>
<dbReference type="SUPFAM" id="SSF52283">
    <property type="entry name" value="Formate/glycerate dehydrogenase catalytic domain-like"/>
    <property type="match status" value="1"/>
</dbReference>
<evidence type="ECO:0000313" key="1">
    <source>
        <dbReference type="EMBL" id="SUM33574.1"/>
    </source>
</evidence>
<dbReference type="EMBL" id="UHDK01000001">
    <property type="protein sequence ID" value="SUM33574.1"/>
    <property type="molecule type" value="Genomic_DNA"/>
</dbReference>
<dbReference type="AlphaFoldDB" id="A0A380FK81"/>
<gene>
    <name evidence="1" type="ORF">NCTC12195_03039</name>
</gene>
<sequence length="44" mass="4983">MYKILVSDPISPEGLKSLTDHKDFEVVTNTELSESELIEKIADF</sequence>
<protein>
    <submittedName>
        <fullName evidence="1">D-3-phosphoglycerate dehydrogenase</fullName>
    </submittedName>
</protein>
<dbReference type="Gene3D" id="3.40.50.720">
    <property type="entry name" value="NAD(P)-binding Rossmann-like Domain"/>
    <property type="match status" value="1"/>
</dbReference>